<evidence type="ECO:0000313" key="4">
    <source>
        <dbReference type="EMBL" id="MBB6446074.1"/>
    </source>
</evidence>
<proteinExistence type="predicted"/>
<evidence type="ECO:0000313" key="5">
    <source>
        <dbReference type="Proteomes" id="UP000531594"/>
    </source>
</evidence>
<dbReference type="EMBL" id="JACHGK010000009">
    <property type="protein sequence ID" value="MBB6446074.1"/>
    <property type="molecule type" value="Genomic_DNA"/>
</dbReference>
<name>A0A7X0HSI8_9BACI</name>
<dbReference type="InterPro" id="IPR001119">
    <property type="entry name" value="SLH_dom"/>
</dbReference>
<accession>A0A7X0HSI8</accession>
<organism evidence="4 5">
    <name type="scientific">Bacillus benzoevorans</name>
    <dbReference type="NCBI Taxonomy" id="1456"/>
    <lineage>
        <taxon>Bacteria</taxon>
        <taxon>Bacillati</taxon>
        <taxon>Bacillota</taxon>
        <taxon>Bacilli</taxon>
        <taxon>Bacillales</taxon>
        <taxon>Bacillaceae</taxon>
        <taxon>Bacillus</taxon>
    </lineage>
</organism>
<keyword evidence="1 2" id="KW-0732">Signal</keyword>
<reference evidence="4 5" key="1">
    <citation type="submission" date="2020-08" db="EMBL/GenBank/DDBJ databases">
        <title>Genomic Encyclopedia of Type Strains, Phase IV (KMG-IV): sequencing the most valuable type-strain genomes for metagenomic binning, comparative biology and taxonomic classification.</title>
        <authorList>
            <person name="Goeker M."/>
        </authorList>
    </citation>
    <scope>NUCLEOTIDE SEQUENCE [LARGE SCALE GENOMIC DNA]</scope>
    <source>
        <strain evidence="4 5">DSM 5391</strain>
    </source>
</reference>
<dbReference type="Proteomes" id="UP000531594">
    <property type="component" value="Unassembled WGS sequence"/>
</dbReference>
<feature type="domain" description="SLH" evidence="3">
    <location>
        <begin position="86"/>
        <end position="149"/>
    </location>
</feature>
<keyword evidence="5" id="KW-1185">Reference proteome</keyword>
<dbReference type="Pfam" id="PF00395">
    <property type="entry name" value="SLH"/>
    <property type="match status" value="2"/>
</dbReference>
<gene>
    <name evidence="4" type="ORF">HNR53_002724</name>
</gene>
<dbReference type="AlphaFoldDB" id="A0A7X0HSI8"/>
<dbReference type="RefSeq" id="WP_184526746.1">
    <property type="nucleotide sequence ID" value="NZ_JACHGK010000009.1"/>
</dbReference>
<evidence type="ECO:0000259" key="3">
    <source>
        <dbReference type="PROSITE" id="PS51272"/>
    </source>
</evidence>
<feature type="signal peptide" evidence="2">
    <location>
        <begin position="1"/>
        <end position="31"/>
    </location>
</feature>
<evidence type="ECO:0000256" key="2">
    <source>
        <dbReference type="SAM" id="SignalP"/>
    </source>
</evidence>
<feature type="chain" id="PRO_5030895558" description="SLH domain-containing protein" evidence="2">
    <location>
        <begin position="32"/>
        <end position="761"/>
    </location>
</feature>
<evidence type="ECO:0000256" key="1">
    <source>
        <dbReference type="ARBA" id="ARBA00022729"/>
    </source>
</evidence>
<comment type="caution">
    <text evidence="4">The sequence shown here is derived from an EMBL/GenBank/DDBJ whole genome shotgun (WGS) entry which is preliminary data.</text>
</comment>
<sequence>MAYQPKSYRKFLVGAVSTAVVASSFAGVAGAASYSDVNSKYQEAVDFVVSKGIKGTSATTFGTYENIKRVDAAVFVAAVLGLNTTSAPDAGFTDVPQRAKGAVNALKAAGITSGKTATTFGAQDFITRGELAVWIQKGFKLEAGTQSLAFNDVASKYQEAVSALVSNGVTSGTSATTFGTYDNAKRGDFAIFLQRAEAASKKVPPIEKPSALTITGDSQGNKLTNGKSKLYTVKFTNPVSGKAIEGATLNVTFEENVGTDFGPERNATVTNAEGHAVTPYQANDGQEREVEIVTDKNGVATFEVTGSNTSVTPIVFLDGSYQEWDTKGGNPQIPNTQDNRFDKNTELYAKAATVTFGVTEYAIAVEGQRTNYAAISQDLRRGGFQHNGREYVITVKKPDGTAYAGGLVNVGIYQLLDGKLGNEPTAAYLYRTINKVDRNLEDTAAPRLNQTQGVVKLDNNGQAKVWLASTAVNDNAEPIVWVDQNTGTNWQGGTYEAGEPVSDNTKVDPTNFQNVRVDNLELGALLEIEENLVDGFQDFKLTLLNQSGKPFQPERAIDANVTFTIENTGTHAILIDTDHVSSQHITNTRNVDLSSTEHIIINVGGSLTISGHINDVNDALFSAQAPFGTTSLNVKTSAVIDDGVGYESQSVTVKAELNNTKIGFSYAADVEADAVDTDNANGNETVVLTFDKAVTGAEAGDFKIGTTKATSVTVDGRKVIVKFPDSIVGATGAITYDPNGAGGSVLVDEFGNKVIGFTENY</sequence>
<dbReference type="PROSITE" id="PS51272">
    <property type="entry name" value="SLH"/>
    <property type="match status" value="1"/>
</dbReference>
<protein>
    <recommendedName>
        <fullName evidence="3">SLH domain-containing protein</fullName>
    </recommendedName>
</protein>